<reference evidence="1" key="1">
    <citation type="journal article" date="2023" name="G3 (Bethesda)">
        <title>Whole genome assemblies of Zophobas morio and Tenebrio molitor.</title>
        <authorList>
            <person name="Kaur S."/>
            <person name="Stinson S.A."/>
            <person name="diCenzo G.C."/>
        </authorList>
    </citation>
    <scope>NUCLEOTIDE SEQUENCE</scope>
    <source>
        <strain evidence="1">QUZm001</strain>
    </source>
</reference>
<sequence>MKLLTAGGGVHYGVRSRRKNIERNAMIETWRRRWKKAPPSRATGGWESIRWARCISRRAFSVAQIAAAQQSGFLDLVNLGGQRQVVGVVSRADDNCVRDE</sequence>
<dbReference type="AlphaFoldDB" id="A0AA38M3S4"/>
<accession>A0AA38M3S4</accession>
<dbReference type="Proteomes" id="UP001168821">
    <property type="component" value="Unassembled WGS sequence"/>
</dbReference>
<name>A0AA38M3S4_9CUCU</name>
<keyword evidence="2" id="KW-1185">Reference proteome</keyword>
<comment type="caution">
    <text evidence="1">The sequence shown here is derived from an EMBL/GenBank/DDBJ whole genome shotgun (WGS) entry which is preliminary data.</text>
</comment>
<protein>
    <submittedName>
        <fullName evidence="1">Uncharacterized protein</fullName>
    </submittedName>
</protein>
<evidence type="ECO:0000313" key="2">
    <source>
        <dbReference type="Proteomes" id="UP001168821"/>
    </source>
</evidence>
<organism evidence="1 2">
    <name type="scientific">Zophobas morio</name>
    <dbReference type="NCBI Taxonomy" id="2755281"/>
    <lineage>
        <taxon>Eukaryota</taxon>
        <taxon>Metazoa</taxon>
        <taxon>Ecdysozoa</taxon>
        <taxon>Arthropoda</taxon>
        <taxon>Hexapoda</taxon>
        <taxon>Insecta</taxon>
        <taxon>Pterygota</taxon>
        <taxon>Neoptera</taxon>
        <taxon>Endopterygota</taxon>
        <taxon>Coleoptera</taxon>
        <taxon>Polyphaga</taxon>
        <taxon>Cucujiformia</taxon>
        <taxon>Tenebrionidae</taxon>
        <taxon>Zophobas</taxon>
    </lineage>
</organism>
<dbReference type="EMBL" id="JALNTZ010000009">
    <property type="protein sequence ID" value="KAJ3641709.1"/>
    <property type="molecule type" value="Genomic_DNA"/>
</dbReference>
<proteinExistence type="predicted"/>
<gene>
    <name evidence="1" type="ORF">Zmor_028191</name>
</gene>
<evidence type="ECO:0000313" key="1">
    <source>
        <dbReference type="EMBL" id="KAJ3641709.1"/>
    </source>
</evidence>